<evidence type="ECO:0000256" key="6">
    <source>
        <dbReference type="ARBA" id="ARBA00022801"/>
    </source>
</evidence>
<dbReference type="GO" id="GO:0005737">
    <property type="term" value="C:cytoplasm"/>
    <property type="evidence" value="ECO:0007669"/>
    <property type="project" value="TreeGrafter"/>
</dbReference>
<dbReference type="HAMAP" id="MF_00219">
    <property type="entry name" value="PyrC_classII"/>
    <property type="match status" value="1"/>
</dbReference>
<dbReference type="SUPFAM" id="SSF51556">
    <property type="entry name" value="Metallo-dependent hydrolases"/>
    <property type="match status" value="1"/>
</dbReference>
<dbReference type="InterPro" id="IPR002195">
    <property type="entry name" value="Dihydroorotase_CS"/>
</dbReference>
<name>A0A0J6FJV9_COCPO</name>
<protein>
    <recommendedName>
        <fullName evidence="4">dihydroorotase</fullName>
        <ecNumber evidence="4">3.5.2.3</ecNumber>
    </recommendedName>
</protein>
<dbReference type="EC" id="3.5.2.3" evidence="4"/>
<keyword evidence="5" id="KW-0479">Metal-binding</keyword>
<evidence type="ECO:0000256" key="7">
    <source>
        <dbReference type="ARBA" id="ARBA00022833"/>
    </source>
</evidence>
<dbReference type="GO" id="GO:0004151">
    <property type="term" value="F:dihydroorotase activity"/>
    <property type="evidence" value="ECO:0007669"/>
    <property type="project" value="UniProtKB-EC"/>
</dbReference>
<keyword evidence="6" id="KW-0378">Hydrolase</keyword>
<dbReference type="InterPro" id="IPR032466">
    <property type="entry name" value="Metal_Hydrolase"/>
</dbReference>
<evidence type="ECO:0000256" key="5">
    <source>
        <dbReference type="ARBA" id="ARBA00022723"/>
    </source>
</evidence>
<dbReference type="Pfam" id="PF04909">
    <property type="entry name" value="Amidohydro_2"/>
    <property type="match status" value="1"/>
</dbReference>
<dbReference type="GO" id="GO:0006207">
    <property type="term" value="P:'de novo' pyrimidine nucleobase biosynthetic process"/>
    <property type="evidence" value="ECO:0007669"/>
    <property type="project" value="TreeGrafter"/>
</dbReference>
<evidence type="ECO:0000256" key="3">
    <source>
        <dbReference type="ARBA" id="ARBA00005631"/>
    </source>
</evidence>
<dbReference type="GO" id="GO:0044205">
    <property type="term" value="P:'de novo' UMP biosynthetic process"/>
    <property type="evidence" value="ECO:0007669"/>
    <property type="project" value="UniProtKB-UniPathway"/>
</dbReference>
<sequence>MWYWVSNGQWISEERSLSGGGELFPKWDVIITRAIIFGPSIRIIEMSCPRLSLERTSRYLYTSLFPKRPLQFNCQPFRSFSGKMRLKEVSRLELPPTADMHVHLRDGPMMELITPQIRKGGVDTVFVMPNLVPPITTVKHALEYQNRLQAIEPNVNYLMSLYLHPSITPEVIVEAASAGIAGVKVYPQGVTTNSASGVANLDDFFPVFEAMEKHDLVLNIHGEVPDVNVMNAEEAFLPTLKRIHEHFPNLRIILEHCSTAAAVDAVRSCGPSVAATITAHHLYLTIDDTVNPLAFCKPIAKTPEDRNALLKATCSGDPKFFFGSDSAPHPTSSKQGATPAAGVYTQSFATQYVLKALEDAIETGIISESDVTQERLENFLSRYGRKFYKLPEADKSASRIVLERKGETIPKTIRNADGSVEVALSRGGERVFSLQWASQ</sequence>
<dbReference type="AlphaFoldDB" id="A0A0J6FJV9"/>
<evidence type="ECO:0000256" key="8">
    <source>
        <dbReference type="ARBA" id="ARBA00022975"/>
    </source>
</evidence>
<dbReference type="InterPro" id="IPR006680">
    <property type="entry name" value="Amidohydro-rel"/>
</dbReference>
<keyword evidence="8" id="KW-0665">Pyrimidine biosynthesis</keyword>
<evidence type="ECO:0000256" key="4">
    <source>
        <dbReference type="ARBA" id="ARBA00012860"/>
    </source>
</evidence>
<organism evidence="10 11">
    <name type="scientific">Coccidioides posadasii RMSCC 3488</name>
    <dbReference type="NCBI Taxonomy" id="454284"/>
    <lineage>
        <taxon>Eukaryota</taxon>
        <taxon>Fungi</taxon>
        <taxon>Dikarya</taxon>
        <taxon>Ascomycota</taxon>
        <taxon>Pezizomycotina</taxon>
        <taxon>Eurotiomycetes</taxon>
        <taxon>Eurotiomycetidae</taxon>
        <taxon>Onygenales</taxon>
        <taxon>Onygenaceae</taxon>
        <taxon>Coccidioides</taxon>
    </lineage>
</organism>
<dbReference type="PANTHER" id="PTHR43137">
    <property type="entry name" value="DIHYDROOROTASE"/>
    <property type="match status" value="1"/>
</dbReference>
<accession>A0A0J6FJV9</accession>
<evidence type="ECO:0000256" key="2">
    <source>
        <dbReference type="ARBA" id="ARBA00004880"/>
    </source>
</evidence>
<comment type="similarity">
    <text evidence="3">Belongs to the metallo-dependent hydrolases superfamily. DHOase family. Class II DHOase subfamily.</text>
</comment>
<dbReference type="OrthoDB" id="1670005at2759"/>
<evidence type="ECO:0000313" key="11">
    <source>
        <dbReference type="Proteomes" id="UP000054567"/>
    </source>
</evidence>
<reference evidence="11" key="3">
    <citation type="journal article" date="2010" name="Genome Res.">
        <title>Population genomic sequencing of Coccidioides fungi reveals recent hybridization and transposon control.</title>
        <authorList>
            <person name="Neafsey D.E."/>
            <person name="Barker B.M."/>
            <person name="Sharpton T.J."/>
            <person name="Stajich J.E."/>
            <person name="Park D.J."/>
            <person name="Whiston E."/>
            <person name="Hung C.-Y."/>
            <person name="McMahan C."/>
            <person name="White J."/>
            <person name="Sykes S."/>
            <person name="Heiman D."/>
            <person name="Young S."/>
            <person name="Zeng Q."/>
            <person name="Abouelleil A."/>
            <person name="Aftuck L."/>
            <person name="Bessette D."/>
            <person name="Brown A."/>
            <person name="FitzGerald M."/>
            <person name="Lui A."/>
            <person name="Macdonald J.P."/>
            <person name="Priest M."/>
            <person name="Orbach M.J."/>
            <person name="Galgiani J.N."/>
            <person name="Kirkland T.N."/>
            <person name="Cole G.T."/>
            <person name="Birren B.W."/>
            <person name="Henn M.R."/>
            <person name="Taylor J.W."/>
            <person name="Rounsley S.D."/>
        </authorList>
    </citation>
    <scope>NUCLEOTIDE SEQUENCE [LARGE SCALE GENOMIC DNA]</scope>
    <source>
        <strain evidence="11">RMSCC 3488</strain>
    </source>
</reference>
<dbReference type="InterPro" id="IPR004721">
    <property type="entry name" value="DHOdimr"/>
</dbReference>
<dbReference type="PROSITE" id="PS00482">
    <property type="entry name" value="DIHYDROOROTASE_1"/>
    <property type="match status" value="1"/>
</dbReference>
<reference evidence="10 11" key="1">
    <citation type="submission" date="2007-06" db="EMBL/GenBank/DDBJ databases">
        <title>The Genome Sequence of Coccidioides posadasii RMSCC_3488.</title>
        <authorList>
            <consortium name="Coccidioides Genome Resources Consortium"/>
            <consortium name="The Broad Institute Genome Sequencing Platform"/>
            <person name="Henn M.R."/>
            <person name="Sykes S."/>
            <person name="Young S."/>
            <person name="Jaffe D."/>
            <person name="Berlin A."/>
            <person name="Alvarez P."/>
            <person name="Butler J."/>
            <person name="Gnerre S."/>
            <person name="Grabherr M."/>
            <person name="Mauceli E."/>
            <person name="Brockman W."/>
            <person name="Kodira C."/>
            <person name="Alvarado L."/>
            <person name="Zeng Q."/>
            <person name="Crawford M."/>
            <person name="Antoine C."/>
            <person name="Devon K."/>
            <person name="Galgiani J."/>
            <person name="Orsborn K."/>
            <person name="Lewis M.L."/>
            <person name="Nusbaum C."/>
            <person name="Galagan J."/>
            <person name="Birren B."/>
        </authorList>
    </citation>
    <scope>NUCLEOTIDE SEQUENCE [LARGE SCALE GENOMIC DNA]</scope>
    <source>
        <strain evidence="10 11">RMSCC 3488</strain>
    </source>
</reference>
<comment type="cofactor">
    <cofactor evidence="1">
        <name>Zn(2+)</name>
        <dbReference type="ChEBI" id="CHEBI:29105"/>
    </cofactor>
</comment>
<gene>
    <name evidence="10" type="ORF">CPAG_05446</name>
</gene>
<dbReference type="NCBIfam" id="TIGR00856">
    <property type="entry name" value="pyrC_dimer"/>
    <property type="match status" value="1"/>
</dbReference>
<proteinExistence type="inferred from homology"/>
<evidence type="ECO:0000259" key="9">
    <source>
        <dbReference type="Pfam" id="PF04909"/>
    </source>
</evidence>
<reference evidence="11" key="2">
    <citation type="journal article" date="2009" name="Genome Res.">
        <title>Comparative genomic analyses of the human fungal pathogens Coccidioides and their relatives.</title>
        <authorList>
            <person name="Sharpton T.J."/>
            <person name="Stajich J.E."/>
            <person name="Rounsley S.D."/>
            <person name="Gardner M.J."/>
            <person name="Wortman J.R."/>
            <person name="Jordar V.S."/>
            <person name="Maiti R."/>
            <person name="Kodira C.D."/>
            <person name="Neafsey D.E."/>
            <person name="Zeng Q."/>
            <person name="Hung C.-Y."/>
            <person name="McMahan C."/>
            <person name="Muszewska A."/>
            <person name="Grynberg M."/>
            <person name="Mandel M.A."/>
            <person name="Kellner E.M."/>
            <person name="Barker B.M."/>
            <person name="Galgiani J.N."/>
            <person name="Orbach M.J."/>
            <person name="Kirkland T.N."/>
            <person name="Cole G.T."/>
            <person name="Henn M.R."/>
            <person name="Birren B.W."/>
            <person name="Taylor J.W."/>
        </authorList>
    </citation>
    <scope>NUCLEOTIDE SEQUENCE [LARGE SCALE GENOMIC DNA]</scope>
    <source>
        <strain evidence="11">RMSCC 3488</strain>
    </source>
</reference>
<dbReference type="PANTHER" id="PTHR43137:SF1">
    <property type="entry name" value="DIHYDROOROTASE"/>
    <property type="match status" value="1"/>
</dbReference>
<feature type="domain" description="Amidohydrolase-related" evidence="9">
    <location>
        <begin position="174"/>
        <end position="260"/>
    </location>
</feature>
<keyword evidence="7" id="KW-0862">Zinc</keyword>
<dbReference type="Gene3D" id="3.20.20.140">
    <property type="entry name" value="Metal-dependent hydrolases"/>
    <property type="match status" value="1"/>
</dbReference>
<dbReference type="VEuPathDB" id="FungiDB:CPAG_05446"/>
<dbReference type="PROSITE" id="PS00483">
    <property type="entry name" value="DIHYDROOROTASE_2"/>
    <property type="match status" value="1"/>
</dbReference>
<evidence type="ECO:0000313" key="10">
    <source>
        <dbReference type="EMBL" id="KMM69124.1"/>
    </source>
</evidence>
<dbReference type="EMBL" id="DS268111">
    <property type="protein sequence ID" value="KMM69124.1"/>
    <property type="molecule type" value="Genomic_DNA"/>
</dbReference>
<dbReference type="FunFam" id="3.20.20.140:FF:000041">
    <property type="entry name" value="Dihydroorotase, variant"/>
    <property type="match status" value="1"/>
</dbReference>
<dbReference type="UniPathway" id="UPA00070">
    <property type="reaction ID" value="UER00117"/>
</dbReference>
<dbReference type="GO" id="GO:0046872">
    <property type="term" value="F:metal ion binding"/>
    <property type="evidence" value="ECO:0007669"/>
    <property type="project" value="UniProtKB-KW"/>
</dbReference>
<evidence type="ECO:0000256" key="1">
    <source>
        <dbReference type="ARBA" id="ARBA00001947"/>
    </source>
</evidence>
<dbReference type="Proteomes" id="UP000054567">
    <property type="component" value="Unassembled WGS sequence"/>
</dbReference>
<comment type="pathway">
    <text evidence="2">Pyrimidine metabolism; UMP biosynthesis via de novo pathway; (S)-dihydroorotate from bicarbonate: step 3/3.</text>
</comment>